<dbReference type="EMBL" id="JACRUO010000001">
    <property type="protein sequence ID" value="MBD3689583.1"/>
    <property type="molecule type" value="Genomic_DNA"/>
</dbReference>
<protein>
    <submittedName>
        <fullName evidence="3">Alpha/beta hydrolase</fullName>
    </submittedName>
</protein>
<organism evidence="3 4">
    <name type="scientific">Nanchangia anserum</name>
    <dbReference type="NCBI Taxonomy" id="2692125"/>
    <lineage>
        <taxon>Bacteria</taxon>
        <taxon>Bacillati</taxon>
        <taxon>Actinomycetota</taxon>
        <taxon>Actinomycetes</taxon>
        <taxon>Actinomycetales</taxon>
        <taxon>Actinomycetaceae</taxon>
        <taxon>Nanchangia</taxon>
    </lineage>
</organism>
<reference evidence="3 4" key="1">
    <citation type="submission" date="2020-08" db="EMBL/GenBank/DDBJ databases">
        <title>Winkia gen. nov., sp. nov., isolated from faeces of the Anser albifrons in China.</title>
        <authorList>
            <person name="Liu Q."/>
        </authorList>
    </citation>
    <scope>NUCLEOTIDE SEQUENCE [LARGE SCALE GENOMIC DNA]</scope>
    <source>
        <strain evidence="3 4">C62</strain>
    </source>
</reference>
<dbReference type="PRINTS" id="PR00111">
    <property type="entry name" value="ABHYDROLASE"/>
</dbReference>
<evidence type="ECO:0000313" key="3">
    <source>
        <dbReference type="EMBL" id="MBD3689583.1"/>
    </source>
</evidence>
<feature type="domain" description="AB hydrolase-1" evidence="2">
    <location>
        <begin position="43"/>
        <end position="287"/>
    </location>
</feature>
<proteinExistence type="predicted"/>
<dbReference type="PRINTS" id="PR00412">
    <property type="entry name" value="EPOXHYDRLASE"/>
</dbReference>
<gene>
    <name evidence="3" type="ORF">H8R10_05000</name>
</gene>
<dbReference type="SUPFAM" id="SSF53474">
    <property type="entry name" value="alpha/beta-Hydrolases"/>
    <property type="match status" value="1"/>
</dbReference>
<dbReference type="InterPro" id="IPR000639">
    <property type="entry name" value="Epox_hydrolase-like"/>
</dbReference>
<evidence type="ECO:0000259" key="2">
    <source>
        <dbReference type="Pfam" id="PF00561"/>
    </source>
</evidence>
<evidence type="ECO:0000313" key="4">
    <source>
        <dbReference type="Proteomes" id="UP000627538"/>
    </source>
</evidence>
<dbReference type="PANTHER" id="PTHR43329">
    <property type="entry name" value="EPOXIDE HYDROLASE"/>
    <property type="match status" value="1"/>
</dbReference>
<name>A0A8I0GDK2_9ACTO</name>
<dbReference type="Proteomes" id="UP000627538">
    <property type="component" value="Unassembled WGS sequence"/>
</dbReference>
<dbReference type="AlphaFoldDB" id="A0A8I0GDK2"/>
<dbReference type="InterPro" id="IPR000073">
    <property type="entry name" value="AB_hydrolase_1"/>
</dbReference>
<accession>A0A8I0GDK2</accession>
<dbReference type="GO" id="GO:0016787">
    <property type="term" value="F:hydrolase activity"/>
    <property type="evidence" value="ECO:0007669"/>
    <property type="project" value="UniProtKB-KW"/>
</dbReference>
<dbReference type="InterPro" id="IPR029058">
    <property type="entry name" value="AB_hydrolase_fold"/>
</dbReference>
<dbReference type="Pfam" id="PF00561">
    <property type="entry name" value="Abhydrolase_1"/>
    <property type="match status" value="1"/>
</dbReference>
<evidence type="ECO:0000256" key="1">
    <source>
        <dbReference type="ARBA" id="ARBA00022801"/>
    </source>
</evidence>
<keyword evidence="1 3" id="KW-0378">Hydrolase</keyword>
<keyword evidence="4" id="KW-1185">Reference proteome</keyword>
<sequence>MRTPKPPNPELVRPAGPWLHRDLSVNGTQLHIVETGNLRSRDAVILLHGFPQFWWSWRHVLAELADSDRRIVAVDLRGCGGSDRPPTGYDLLTLSRDVVGVATAVGASRIVVAGAGIGGALAWMIPHLAPDVVQAIVPICAPHPLEVRSHPAGLLTRAAVSYGYFQVPVLAARTLRSGRLIRTLLRRWTGRDNRAVMLEEADRYAAVLQAPFAAECALRPLRELRYLSRAQRRLLRRPVLCPVWSVRGAADRVLPPTAYAHDAMHSAAPLTQLVIPRAGHFIAEEAPATLATQLSEVADAAFASPGADGHN</sequence>
<comment type="caution">
    <text evidence="3">The sequence shown here is derived from an EMBL/GenBank/DDBJ whole genome shotgun (WGS) entry which is preliminary data.</text>
</comment>
<dbReference type="Gene3D" id="3.40.50.1820">
    <property type="entry name" value="alpha/beta hydrolase"/>
    <property type="match status" value="1"/>
</dbReference>
<dbReference type="RefSeq" id="WP_191071619.1">
    <property type="nucleotide sequence ID" value="NZ_CP060506.1"/>
</dbReference>